<protein>
    <submittedName>
        <fullName evidence="2">Uncharacterized protein</fullName>
    </submittedName>
</protein>
<dbReference type="Proteomes" id="UP001175261">
    <property type="component" value="Unassembled WGS sequence"/>
</dbReference>
<dbReference type="AlphaFoldDB" id="A0AA39L6E1"/>
<dbReference type="EMBL" id="JAPDFR010000006">
    <property type="protein sequence ID" value="KAK0385817.1"/>
    <property type="molecule type" value="Genomic_DNA"/>
</dbReference>
<keyword evidence="3" id="KW-1185">Reference proteome</keyword>
<comment type="caution">
    <text evidence="2">The sequence shown here is derived from an EMBL/GenBank/DDBJ whole genome shotgun (WGS) entry which is preliminary data.</text>
</comment>
<name>A0AA39L6E1_SARSR</name>
<evidence type="ECO:0000313" key="3">
    <source>
        <dbReference type="Proteomes" id="UP001175261"/>
    </source>
</evidence>
<dbReference type="InterPro" id="IPR008709">
    <property type="entry name" value="Neurochondrin"/>
</dbReference>
<sequence length="638" mass="70115">MEERQTATAVPGSDAASRGDEASLEKIKTLLKAKDDTQRFVGLALLKSVLDNTSSLREEHNGAIQELWASIPVKFLDRLLRTGSNPSNPNAKDMLDLSISVLHTFAALLPDEARSRARMTERIPLLVSSALHTSPESTELLLQLLQTLVSSQAGANVFVGLEDISPLTEIAPSYAAAMDVLNFAWLNAMENQEVRTSLRAQIDTGVQSLASSFRSTDATTFLSFVGLFFRQAAPDILPSNPKWLSSAVSYIQNLVVSRPNAKARAAYTNAAAALLQSYPDQVPKLLFTDDRTEEKPFGYLFVNLLLIDIRSSAPTLLQQLNQPEYAQLSRRLASSFDTISIFVGFLVRSLDDESLETMVMAPDSLLKLRKGISETMSVTVEYLRDRWDASVAGAMGLHPDARTGTAETFAGSHFTLAWDSMKDNADEDPLIQSAVRALALWLREDDNDMLRKEATGLTDMFLDLYRSHESHKLDFRSPVLVAFEALMSLNKGRTLFLQQGGWAVLAKDLGAILQAATTGNNEAEAGRGLEIVRVLLAALENADTANTTDEQLDLITTVSAWSYEKKEQPPIVKEFEVAVMMLCCTILAGAAPGVRKRYVHSIHALRGIAIELRQMVTYDQVLVEDMVDVLSTLKTLTS</sequence>
<proteinExistence type="predicted"/>
<dbReference type="SUPFAM" id="SSF48371">
    <property type="entry name" value="ARM repeat"/>
    <property type="match status" value="1"/>
</dbReference>
<accession>A0AA39L6E1</accession>
<reference evidence="2" key="1">
    <citation type="submission" date="2022-10" db="EMBL/GenBank/DDBJ databases">
        <title>Determination and structural analysis of whole genome sequence of Sarocladium strictum F4-1.</title>
        <authorList>
            <person name="Hu L."/>
            <person name="Jiang Y."/>
        </authorList>
    </citation>
    <scope>NUCLEOTIDE SEQUENCE</scope>
    <source>
        <strain evidence="2">F4-1</strain>
    </source>
</reference>
<dbReference type="Pfam" id="PF05536">
    <property type="entry name" value="Neurochondrin"/>
    <property type="match status" value="1"/>
</dbReference>
<dbReference type="PANTHER" id="PTHR13109:SF7">
    <property type="entry name" value="NEUROCHONDRIN"/>
    <property type="match status" value="1"/>
</dbReference>
<feature type="region of interest" description="Disordered" evidence="1">
    <location>
        <begin position="1"/>
        <end position="21"/>
    </location>
</feature>
<evidence type="ECO:0000256" key="1">
    <source>
        <dbReference type="SAM" id="MobiDB-lite"/>
    </source>
</evidence>
<gene>
    <name evidence="2" type="ORF">NLU13_6994</name>
</gene>
<dbReference type="PANTHER" id="PTHR13109">
    <property type="entry name" value="NEUROCHONDRIN"/>
    <property type="match status" value="1"/>
</dbReference>
<organism evidence="2 3">
    <name type="scientific">Sarocladium strictum</name>
    <name type="common">Black bundle disease fungus</name>
    <name type="synonym">Acremonium strictum</name>
    <dbReference type="NCBI Taxonomy" id="5046"/>
    <lineage>
        <taxon>Eukaryota</taxon>
        <taxon>Fungi</taxon>
        <taxon>Dikarya</taxon>
        <taxon>Ascomycota</taxon>
        <taxon>Pezizomycotina</taxon>
        <taxon>Sordariomycetes</taxon>
        <taxon>Hypocreomycetidae</taxon>
        <taxon>Hypocreales</taxon>
        <taxon>Sarocladiaceae</taxon>
        <taxon>Sarocladium</taxon>
    </lineage>
</organism>
<evidence type="ECO:0000313" key="2">
    <source>
        <dbReference type="EMBL" id="KAK0385817.1"/>
    </source>
</evidence>
<dbReference type="InterPro" id="IPR016024">
    <property type="entry name" value="ARM-type_fold"/>
</dbReference>